<dbReference type="PROSITE" id="PS50110">
    <property type="entry name" value="RESPONSE_REGULATORY"/>
    <property type="match status" value="1"/>
</dbReference>
<dbReference type="Gene3D" id="3.40.50.2300">
    <property type="match status" value="1"/>
</dbReference>
<dbReference type="InterPro" id="IPR016032">
    <property type="entry name" value="Sig_transdc_resp-reg_C-effctor"/>
</dbReference>
<dbReference type="SUPFAM" id="SSF52172">
    <property type="entry name" value="CheY-like"/>
    <property type="match status" value="1"/>
</dbReference>
<dbReference type="SMART" id="SM00421">
    <property type="entry name" value="HTH_LUXR"/>
    <property type="match status" value="1"/>
</dbReference>
<dbReference type="Pfam" id="PF00196">
    <property type="entry name" value="GerE"/>
    <property type="match status" value="1"/>
</dbReference>
<dbReference type="CDD" id="cd06170">
    <property type="entry name" value="LuxR_C_like"/>
    <property type="match status" value="1"/>
</dbReference>
<dbReference type="Pfam" id="PF00072">
    <property type="entry name" value="Response_reg"/>
    <property type="match status" value="1"/>
</dbReference>
<keyword evidence="2" id="KW-0805">Transcription regulation</keyword>
<dbReference type="PROSITE" id="PS50043">
    <property type="entry name" value="HTH_LUXR_2"/>
    <property type="match status" value="1"/>
</dbReference>
<dbReference type="PRINTS" id="PR00038">
    <property type="entry name" value="HTHLUXR"/>
</dbReference>
<dbReference type="PANTHER" id="PTHR43214:SF41">
    <property type="entry name" value="NITRATE_NITRITE RESPONSE REGULATOR PROTEIN NARP"/>
    <property type="match status" value="1"/>
</dbReference>
<organism evidence="8 9">
    <name type="scientific">Undibacterium fentianense</name>
    <dbReference type="NCBI Taxonomy" id="2828728"/>
    <lineage>
        <taxon>Bacteria</taxon>
        <taxon>Pseudomonadati</taxon>
        <taxon>Pseudomonadota</taxon>
        <taxon>Betaproteobacteria</taxon>
        <taxon>Burkholderiales</taxon>
        <taxon>Oxalobacteraceae</taxon>
        <taxon>Undibacterium</taxon>
    </lineage>
</organism>
<keyword evidence="1 5" id="KW-0597">Phosphoprotein</keyword>
<evidence type="ECO:0000256" key="3">
    <source>
        <dbReference type="ARBA" id="ARBA00023125"/>
    </source>
</evidence>
<evidence type="ECO:0000256" key="5">
    <source>
        <dbReference type="PROSITE-ProRule" id="PRU00169"/>
    </source>
</evidence>
<dbReference type="SUPFAM" id="SSF46894">
    <property type="entry name" value="C-terminal effector domain of the bipartite response regulators"/>
    <property type="match status" value="1"/>
</dbReference>
<dbReference type="PANTHER" id="PTHR43214">
    <property type="entry name" value="TWO-COMPONENT RESPONSE REGULATOR"/>
    <property type="match status" value="1"/>
</dbReference>
<dbReference type="GO" id="GO:0003677">
    <property type="term" value="F:DNA binding"/>
    <property type="evidence" value="ECO:0007669"/>
    <property type="project" value="UniProtKB-KW"/>
</dbReference>
<dbReference type="InterPro" id="IPR000792">
    <property type="entry name" value="Tscrpt_reg_LuxR_C"/>
</dbReference>
<dbReference type="Gene3D" id="1.10.10.10">
    <property type="entry name" value="Winged helix-like DNA-binding domain superfamily/Winged helix DNA-binding domain"/>
    <property type="match status" value="1"/>
</dbReference>
<feature type="modified residue" description="4-aspartylphosphate" evidence="5">
    <location>
        <position position="54"/>
    </location>
</feature>
<dbReference type="Proteomes" id="UP000678545">
    <property type="component" value="Unassembled WGS sequence"/>
</dbReference>
<dbReference type="CDD" id="cd17535">
    <property type="entry name" value="REC_NarL-like"/>
    <property type="match status" value="1"/>
</dbReference>
<feature type="domain" description="HTH luxR-type" evidence="6">
    <location>
        <begin position="173"/>
        <end position="238"/>
    </location>
</feature>
<evidence type="ECO:0000259" key="7">
    <source>
        <dbReference type="PROSITE" id="PS50110"/>
    </source>
</evidence>
<evidence type="ECO:0000259" key="6">
    <source>
        <dbReference type="PROSITE" id="PS50043"/>
    </source>
</evidence>
<dbReference type="AlphaFoldDB" id="A0A941IFE8"/>
<dbReference type="InterPro" id="IPR039420">
    <property type="entry name" value="WalR-like"/>
</dbReference>
<dbReference type="InterPro" id="IPR001789">
    <property type="entry name" value="Sig_transdc_resp-reg_receiver"/>
</dbReference>
<evidence type="ECO:0000256" key="1">
    <source>
        <dbReference type="ARBA" id="ARBA00022553"/>
    </source>
</evidence>
<proteinExistence type="predicted"/>
<keyword evidence="3" id="KW-0238">DNA-binding</keyword>
<evidence type="ECO:0000256" key="2">
    <source>
        <dbReference type="ARBA" id="ARBA00023015"/>
    </source>
</evidence>
<dbReference type="InterPro" id="IPR036388">
    <property type="entry name" value="WH-like_DNA-bd_sf"/>
</dbReference>
<dbReference type="InterPro" id="IPR058245">
    <property type="entry name" value="NreC/VraR/RcsB-like_REC"/>
</dbReference>
<dbReference type="RefSeq" id="WP_212675758.1">
    <property type="nucleotide sequence ID" value="NZ_JAGSPJ010000004.1"/>
</dbReference>
<protein>
    <submittedName>
        <fullName evidence="8">Response regulator transcription factor</fullName>
    </submittedName>
</protein>
<dbReference type="GO" id="GO:0000160">
    <property type="term" value="P:phosphorelay signal transduction system"/>
    <property type="evidence" value="ECO:0007669"/>
    <property type="project" value="InterPro"/>
</dbReference>
<feature type="domain" description="Response regulatory" evidence="7">
    <location>
        <begin position="3"/>
        <end position="119"/>
    </location>
</feature>
<dbReference type="SMART" id="SM00448">
    <property type="entry name" value="REC"/>
    <property type="match status" value="1"/>
</dbReference>
<dbReference type="EMBL" id="JAGSPJ010000004">
    <property type="protein sequence ID" value="MBR7800641.1"/>
    <property type="molecule type" value="Genomic_DNA"/>
</dbReference>
<accession>A0A941IFE8</accession>
<keyword evidence="4" id="KW-0804">Transcription</keyword>
<reference evidence="8" key="1">
    <citation type="submission" date="2021-04" db="EMBL/GenBank/DDBJ databases">
        <title>novel species isolated from subtropical streams in China.</title>
        <authorList>
            <person name="Lu H."/>
        </authorList>
    </citation>
    <scope>NUCLEOTIDE SEQUENCE</scope>
    <source>
        <strain evidence="8">FT137W</strain>
    </source>
</reference>
<dbReference type="InterPro" id="IPR011006">
    <property type="entry name" value="CheY-like_superfamily"/>
</dbReference>
<gene>
    <name evidence="8" type="ORF">KDM90_11590</name>
</gene>
<sequence length="240" mass="26745">MLTALILEDHKETRQFLLKLVQEVFPDCAIQTAENIHQAMHAISQQSFCLAIVDLSLPDGNGLQVIRHIRSTQQQCYVVVATIFDDESHVLDALKAGAMGYLLKDNPRPFLLNALRGISSGLPPVSASITRQMMRALTEQSGKRRRNTDIQIEPKTGIQEIELHRHRKEDETPFLNGSNLSSREKEVLRLMAKGFNRAEIAGYLEITANTSASHIKSIYRKLCIGSRAEAALLASKMGIV</sequence>
<comment type="caution">
    <text evidence="8">The sequence shown here is derived from an EMBL/GenBank/DDBJ whole genome shotgun (WGS) entry which is preliminary data.</text>
</comment>
<name>A0A941IFE8_9BURK</name>
<evidence type="ECO:0000313" key="9">
    <source>
        <dbReference type="Proteomes" id="UP000678545"/>
    </source>
</evidence>
<dbReference type="GO" id="GO:0006355">
    <property type="term" value="P:regulation of DNA-templated transcription"/>
    <property type="evidence" value="ECO:0007669"/>
    <property type="project" value="InterPro"/>
</dbReference>
<keyword evidence="9" id="KW-1185">Reference proteome</keyword>
<evidence type="ECO:0000256" key="4">
    <source>
        <dbReference type="ARBA" id="ARBA00023163"/>
    </source>
</evidence>
<evidence type="ECO:0000313" key="8">
    <source>
        <dbReference type="EMBL" id="MBR7800641.1"/>
    </source>
</evidence>